<protein>
    <recommendedName>
        <fullName evidence="4">DUF4923 domain-containing protein</fullName>
    </recommendedName>
</protein>
<dbReference type="PROSITE" id="PS51257">
    <property type="entry name" value="PROKAR_LIPOPROTEIN"/>
    <property type="match status" value="1"/>
</dbReference>
<evidence type="ECO:0000313" key="3">
    <source>
        <dbReference type="Proteomes" id="UP000658258"/>
    </source>
</evidence>
<sequence>MVMKMKKSIQIMCAFALLSVVLAGCAASGTTTNSSAKKAVKAKVYDPTGVWEYFVNTPDGGSSGTMRISGNPGAYTASLETDQFGVLEMNGVTVQDRNLTGSIEVMGTVAEIECQFDGDTMDGAVYMGQDTFPMSGKRVSK</sequence>
<comment type="caution">
    <text evidence="2">The sequence shown here is derived from an EMBL/GenBank/DDBJ whole genome shotgun (WGS) entry which is preliminary data.</text>
</comment>
<evidence type="ECO:0008006" key="4">
    <source>
        <dbReference type="Google" id="ProtNLM"/>
    </source>
</evidence>
<keyword evidence="1" id="KW-0732">Signal</keyword>
<dbReference type="EMBL" id="BNAG01000005">
    <property type="protein sequence ID" value="GHE74820.1"/>
    <property type="molecule type" value="Genomic_DNA"/>
</dbReference>
<keyword evidence="3" id="KW-1185">Reference proteome</keyword>
<reference evidence="3" key="1">
    <citation type="journal article" date="2019" name="Int. J. Syst. Evol. Microbiol.">
        <title>The Global Catalogue of Microorganisms (GCM) 10K type strain sequencing project: providing services to taxonomists for standard genome sequencing and annotation.</title>
        <authorList>
            <consortium name="The Broad Institute Genomics Platform"/>
            <consortium name="The Broad Institute Genome Sequencing Center for Infectious Disease"/>
            <person name="Wu L."/>
            <person name="Ma J."/>
        </authorList>
    </citation>
    <scope>NUCLEOTIDE SEQUENCE [LARGE SCALE GENOMIC DNA]</scope>
    <source>
        <strain evidence="3">CGMCC 1.15111</strain>
    </source>
</reference>
<evidence type="ECO:0000256" key="1">
    <source>
        <dbReference type="SAM" id="SignalP"/>
    </source>
</evidence>
<gene>
    <name evidence="2" type="ORF">GCM10011340_34480</name>
</gene>
<feature type="chain" id="PRO_5047439399" description="DUF4923 domain-containing protein" evidence="1">
    <location>
        <begin position="24"/>
        <end position="141"/>
    </location>
</feature>
<dbReference type="Proteomes" id="UP000658258">
    <property type="component" value="Unassembled WGS sequence"/>
</dbReference>
<accession>A0ABQ3I938</accession>
<feature type="signal peptide" evidence="1">
    <location>
        <begin position="1"/>
        <end position="23"/>
    </location>
</feature>
<proteinExistence type="predicted"/>
<name>A0ABQ3I938_9BACT</name>
<organism evidence="2 3">
    <name type="scientific">Roseivirga thermotolerans</name>
    <dbReference type="NCBI Taxonomy" id="1758176"/>
    <lineage>
        <taxon>Bacteria</taxon>
        <taxon>Pseudomonadati</taxon>
        <taxon>Bacteroidota</taxon>
        <taxon>Cytophagia</taxon>
        <taxon>Cytophagales</taxon>
        <taxon>Roseivirgaceae</taxon>
        <taxon>Roseivirga</taxon>
    </lineage>
</organism>
<evidence type="ECO:0000313" key="2">
    <source>
        <dbReference type="EMBL" id="GHE74820.1"/>
    </source>
</evidence>